<dbReference type="EMBL" id="PYDT01000009">
    <property type="protein sequence ID" value="THU49642.1"/>
    <property type="molecule type" value="Genomic_DNA"/>
</dbReference>
<evidence type="ECO:0000313" key="8">
    <source>
        <dbReference type="Proteomes" id="UP000317650"/>
    </source>
</evidence>
<feature type="region of interest" description="Disordered" evidence="5">
    <location>
        <begin position="269"/>
        <end position="297"/>
    </location>
</feature>
<comment type="subcellular location">
    <subcellularLocation>
        <location evidence="4">Nucleus</location>
    </subcellularLocation>
</comment>
<comment type="similarity">
    <text evidence="1 4">Belongs to the TIFY/JAZ family.</text>
</comment>
<evidence type="ECO:0000256" key="3">
    <source>
        <dbReference type="ARBA" id="ARBA00022843"/>
    </source>
</evidence>
<evidence type="ECO:0000256" key="2">
    <source>
        <dbReference type="ARBA" id="ARBA00022819"/>
    </source>
</evidence>
<dbReference type="GO" id="GO:0005634">
    <property type="term" value="C:nucleus"/>
    <property type="evidence" value="ECO:0007669"/>
    <property type="project" value="UniProtKB-SubCell"/>
</dbReference>
<dbReference type="InterPro" id="IPR010399">
    <property type="entry name" value="Tify_dom"/>
</dbReference>
<dbReference type="GO" id="GO:0009611">
    <property type="term" value="P:response to wounding"/>
    <property type="evidence" value="ECO:0007669"/>
    <property type="project" value="UniProtKB-UniRule"/>
</dbReference>
<feature type="compositionally biased region" description="Polar residues" evidence="5">
    <location>
        <begin position="379"/>
        <end position="390"/>
    </location>
</feature>
<gene>
    <name evidence="7" type="ORF">C4D60_Mb06t11680</name>
</gene>
<dbReference type="Pfam" id="PF06200">
    <property type="entry name" value="tify"/>
    <property type="match status" value="1"/>
</dbReference>
<evidence type="ECO:0000313" key="7">
    <source>
        <dbReference type="EMBL" id="THU49642.1"/>
    </source>
</evidence>
<dbReference type="InterPro" id="IPR040390">
    <property type="entry name" value="TIFY/JAZ"/>
</dbReference>
<organism evidence="7 8">
    <name type="scientific">Musa balbisiana</name>
    <name type="common">Banana</name>
    <dbReference type="NCBI Taxonomy" id="52838"/>
    <lineage>
        <taxon>Eukaryota</taxon>
        <taxon>Viridiplantae</taxon>
        <taxon>Streptophyta</taxon>
        <taxon>Embryophyta</taxon>
        <taxon>Tracheophyta</taxon>
        <taxon>Spermatophyta</taxon>
        <taxon>Magnoliopsida</taxon>
        <taxon>Liliopsida</taxon>
        <taxon>Zingiberales</taxon>
        <taxon>Musaceae</taxon>
        <taxon>Musa</taxon>
    </lineage>
</organism>
<dbReference type="AlphaFoldDB" id="A0A4S8IPT8"/>
<dbReference type="InterPro" id="IPR018467">
    <property type="entry name" value="CCT_CS"/>
</dbReference>
<sequence length="419" mass="46577">MTRGETMVELDFFRIEKENAARFRGVDRRGSVRGRSSLLAIDRIRFFSHLTVVLALPFGSGIESVISGINPRLLRTVIAPGAAWRAAAPPLSAETTLFIPSPSPSTMPALNPSFRSIGETSKGTPPLTIFYNGMVAVFDLPREKAEVILKLAEEGDARNGHTEDLLPMARRKSLRRFLEKRKQRLTAAGPYTKDVEEVGSGKKATSDPISASKYEENILALLADVKREDGDSSSAEEDEVCRRTRPELVKRVEGLHRLHCSLAEHFMQSSSRSSPSSIVGETARYEQSDSNPESSMEDLELEMWSKCGKGRNGSMADEVMDLEGRISCSEQTLALMEENCRQLNELTRRNEEKRGAIKDLWSQVEKLRKENSGLRRQLHTATSKNNNSRSPGVIINKPRSSLSRLKTLFMSALCGRGLP</sequence>
<name>A0A4S8IPT8_MUSBA</name>
<feature type="domain" description="Tify" evidence="6">
    <location>
        <begin position="120"/>
        <end position="154"/>
    </location>
</feature>
<evidence type="ECO:0000256" key="1">
    <source>
        <dbReference type="ARBA" id="ARBA00008614"/>
    </source>
</evidence>
<dbReference type="PROSITE" id="PS51320">
    <property type="entry name" value="TIFY"/>
    <property type="match status" value="1"/>
</dbReference>
<dbReference type="Pfam" id="PF09425">
    <property type="entry name" value="Jas_motif"/>
    <property type="match status" value="1"/>
</dbReference>
<reference evidence="7 8" key="1">
    <citation type="journal article" date="2019" name="Nat. Plants">
        <title>Genome sequencing of Musa balbisiana reveals subgenome evolution and function divergence in polyploid bananas.</title>
        <authorList>
            <person name="Yao X."/>
        </authorList>
    </citation>
    <scope>NUCLEOTIDE SEQUENCE [LARGE SCALE GENOMIC DNA]</scope>
    <source>
        <strain evidence="8">cv. DH-PKW</strain>
        <tissue evidence="7">Leaves</tissue>
    </source>
</reference>
<evidence type="ECO:0000259" key="6">
    <source>
        <dbReference type="PROSITE" id="PS51320"/>
    </source>
</evidence>
<keyword evidence="4" id="KW-0539">Nucleus</keyword>
<dbReference type="STRING" id="52838.A0A4S8IPT8"/>
<dbReference type="GO" id="GO:2000022">
    <property type="term" value="P:regulation of jasmonic acid mediated signaling pathway"/>
    <property type="evidence" value="ECO:0007669"/>
    <property type="project" value="UniProtKB-UniRule"/>
</dbReference>
<comment type="caution">
    <text evidence="7">The sequence shown here is derived from an EMBL/GenBank/DDBJ whole genome shotgun (WGS) entry which is preliminary data.</text>
</comment>
<protein>
    <recommendedName>
        <fullName evidence="4">Protein TIFY</fullName>
    </recommendedName>
    <alternativeName>
        <fullName evidence="4">Jasmonate ZIM domain-containing protein</fullName>
    </alternativeName>
</protein>
<dbReference type="PANTHER" id="PTHR33077">
    <property type="entry name" value="PROTEIN TIFY 4A-RELATED-RELATED"/>
    <property type="match status" value="1"/>
</dbReference>
<keyword evidence="2 4" id="KW-1184">Jasmonic acid signaling pathway</keyword>
<dbReference type="PANTHER" id="PTHR33077:SF152">
    <property type="entry name" value="PROTEIN TIFY"/>
    <property type="match status" value="1"/>
</dbReference>
<proteinExistence type="inferred from homology"/>
<keyword evidence="8" id="KW-1185">Reference proteome</keyword>
<accession>A0A4S8IPT8</accession>
<evidence type="ECO:0000256" key="4">
    <source>
        <dbReference type="RuleBase" id="RU369065"/>
    </source>
</evidence>
<comment type="function">
    <text evidence="4">Repressor of jasmonate responses.</text>
</comment>
<feature type="region of interest" description="Disordered" evidence="5">
    <location>
        <begin position="371"/>
        <end position="396"/>
    </location>
</feature>
<dbReference type="Proteomes" id="UP000317650">
    <property type="component" value="Chromosome 6"/>
</dbReference>
<evidence type="ECO:0000256" key="5">
    <source>
        <dbReference type="SAM" id="MobiDB-lite"/>
    </source>
</evidence>
<dbReference type="SMART" id="SM00979">
    <property type="entry name" value="TIFY"/>
    <property type="match status" value="1"/>
</dbReference>
<dbReference type="GO" id="GO:0031347">
    <property type="term" value="P:regulation of defense response"/>
    <property type="evidence" value="ECO:0007669"/>
    <property type="project" value="UniProtKB-UniRule"/>
</dbReference>
<comment type="domain">
    <text evidence="4">The jas domain is required for interaction with COI1.</text>
</comment>
<keyword evidence="3" id="KW-0832">Ubl conjugation</keyword>